<dbReference type="InterPro" id="IPR047201">
    <property type="entry name" value="ERI-1_3'hExo-like"/>
</dbReference>
<dbReference type="SUPFAM" id="SSF53098">
    <property type="entry name" value="Ribonuclease H-like"/>
    <property type="match status" value="1"/>
</dbReference>
<dbReference type="InterPro" id="IPR051274">
    <property type="entry name" value="3-5_Exoribonuclease"/>
</dbReference>
<comment type="caution">
    <text evidence="5">The sequence shown here is derived from an EMBL/GenBank/DDBJ whole genome shotgun (WGS) entry which is preliminary data.</text>
</comment>
<dbReference type="InterPro" id="IPR013520">
    <property type="entry name" value="Ribonucl_H"/>
</dbReference>
<keyword evidence="1" id="KW-0540">Nuclease</keyword>
<dbReference type="RefSeq" id="WP_283760367.1">
    <property type="nucleotide sequence ID" value="NZ_JAQOSQ010000046.1"/>
</dbReference>
<evidence type="ECO:0000313" key="5">
    <source>
        <dbReference type="EMBL" id="MDJ1185727.1"/>
    </source>
</evidence>
<dbReference type="CDD" id="cd06133">
    <property type="entry name" value="ERI-1_3'hExo_like"/>
    <property type="match status" value="1"/>
</dbReference>
<name>A0ABT7C2P2_9CYAN</name>
<dbReference type="SMART" id="SM00479">
    <property type="entry name" value="EXOIII"/>
    <property type="match status" value="1"/>
</dbReference>
<sequence length="195" mass="21991">MPKFDRIIVVDIECTCWRKQPPPGQESEIIEIGVATLDLASLQPLQKESILVKPERSTVSPFCTELTTLTPAQVKGGISLQSACTQLRKEFQTSDRIWASYGDYDRNQFQKQCRAREIKYPFGPRHINIKTLFALLSGLPKEVGMARALELLELPLIGTHHRGDDDAWNIAHILARILQTRAIDIVPQGTERVSM</sequence>
<dbReference type="GO" id="GO:0004527">
    <property type="term" value="F:exonuclease activity"/>
    <property type="evidence" value="ECO:0007669"/>
    <property type="project" value="UniProtKB-KW"/>
</dbReference>
<evidence type="ECO:0000256" key="3">
    <source>
        <dbReference type="ARBA" id="ARBA00022839"/>
    </source>
</evidence>
<keyword evidence="3 5" id="KW-0269">Exonuclease</keyword>
<reference evidence="5 6" key="1">
    <citation type="submission" date="2023-01" db="EMBL/GenBank/DDBJ databases">
        <title>Novel diversity within Roseofilum (Cyanobacteria; Desertifilaceae) from marine benthic mats with descriptions of four novel species.</title>
        <authorList>
            <person name="Wang Y."/>
            <person name="Berthold D.E."/>
            <person name="Hu J."/>
            <person name="Lefler F.W."/>
            <person name="Laughinghouse H.D. IV."/>
        </authorList>
    </citation>
    <scope>NUCLEOTIDE SEQUENCE [LARGE SCALE GENOMIC DNA]</scope>
    <source>
        <strain evidence="5 6">BLCC-M143</strain>
    </source>
</reference>
<protein>
    <submittedName>
        <fullName evidence="5">Exonuclease domain-containing protein</fullName>
    </submittedName>
</protein>
<dbReference type="PANTHER" id="PTHR23044">
    <property type="entry name" value="3'-5' EXONUCLEASE ERI1-RELATED"/>
    <property type="match status" value="1"/>
</dbReference>
<accession>A0ABT7C2P2</accession>
<dbReference type="EMBL" id="JAQOSQ010000046">
    <property type="protein sequence ID" value="MDJ1185727.1"/>
    <property type="molecule type" value="Genomic_DNA"/>
</dbReference>
<dbReference type="InterPro" id="IPR036397">
    <property type="entry name" value="RNaseH_sf"/>
</dbReference>
<dbReference type="InterPro" id="IPR012337">
    <property type="entry name" value="RNaseH-like_sf"/>
</dbReference>
<keyword evidence="6" id="KW-1185">Reference proteome</keyword>
<evidence type="ECO:0000256" key="1">
    <source>
        <dbReference type="ARBA" id="ARBA00022722"/>
    </source>
</evidence>
<dbReference type="Proteomes" id="UP001232992">
    <property type="component" value="Unassembled WGS sequence"/>
</dbReference>
<evidence type="ECO:0000259" key="4">
    <source>
        <dbReference type="SMART" id="SM00479"/>
    </source>
</evidence>
<dbReference type="PANTHER" id="PTHR23044:SF61">
    <property type="entry name" value="3'-5' EXORIBONUCLEASE 1-RELATED"/>
    <property type="match status" value="1"/>
</dbReference>
<evidence type="ECO:0000256" key="2">
    <source>
        <dbReference type="ARBA" id="ARBA00022801"/>
    </source>
</evidence>
<dbReference type="Pfam" id="PF00929">
    <property type="entry name" value="RNase_T"/>
    <property type="match status" value="1"/>
</dbReference>
<proteinExistence type="predicted"/>
<organism evidence="5 6">
    <name type="scientific">Roseofilum casamattae BLCC-M143</name>
    <dbReference type="NCBI Taxonomy" id="3022442"/>
    <lineage>
        <taxon>Bacteria</taxon>
        <taxon>Bacillati</taxon>
        <taxon>Cyanobacteriota</taxon>
        <taxon>Cyanophyceae</taxon>
        <taxon>Desertifilales</taxon>
        <taxon>Desertifilaceae</taxon>
        <taxon>Roseofilum</taxon>
        <taxon>Roseofilum casamattae</taxon>
    </lineage>
</organism>
<dbReference type="Gene3D" id="3.30.420.10">
    <property type="entry name" value="Ribonuclease H-like superfamily/Ribonuclease H"/>
    <property type="match status" value="1"/>
</dbReference>
<keyword evidence="2" id="KW-0378">Hydrolase</keyword>
<gene>
    <name evidence="5" type="ORF">PMH09_21320</name>
</gene>
<feature type="domain" description="Exonuclease" evidence="4">
    <location>
        <begin position="6"/>
        <end position="183"/>
    </location>
</feature>
<evidence type="ECO:0000313" key="6">
    <source>
        <dbReference type="Proteomes" id="UP001232992"/>
    </source>
</evidence>